<sequence length="286" mass="32028">MRRHLVGPLPLPSHLAPTTSISSNGPFRPSTSWPACPSPQHSWRCSSPLDLQRAENGVRRLDSAHTRAHRLPYPLLDCLQIAFWSGLQIAFWSSLQIASWSSFQIKSWSYLQINSWPGLQIKYWSGLQITSRSRFQTLALVRVISEYALTPPDSRPSASYKPHASTAASPPTLSPLMCLHLAGPLSLPSHLTLQRASVPAAHNSDQVLLGLLVLHHSALGAAHLLQIYRGQRTESDDLIPLILELTVFPILCLIVLYYREPTFWPTFRNIWKQPTKVMHSLVCLEG</sequence>
<protein>
    <submittedName>
        <fullName evidence="1">Uncharacterized protein</fullName>
    </submittedName>
</protein>
<dbReference type="AlphaFoldDB" id="A0A8J5M9V4"/>
<keyword evidence="2" id="KW-1185">Reference proteome</keyword>
<accession>A0A8J5M9V4</accession>
<reference evidence="1 2" key="1">
    <citation type="submission" date="2020-08" db="EMBL/GenBank/DDBJ databases">
        <title>Plant Genome Project.</title>
        <authorList>
            <person name="Zhang R.-G."/>
        </authorList>
    </citation>
    <scope>NUCLEOTIDE SEQUENCE [LARGE SCALE GENOMIC DNA]</scope>
    <source>
        <tissue evidence="1">Rhizome</tissue>
    </source>
</reference>
<organism evidence="1 2">
    <name type="scientific">Zingiber officinale</name>
    <name type="common">Ginger</name>
    <name type="synonym">Amomum zingiber</name>
    <dbReference type="NCBI Taxonomy" id="94328"/>
    <lineage>
        <taxon>Eukaryota</taxon>
        <taxon>Viridiplantae</taxon>
        <taxon>Streptophyta</taxon>
        <taxon>Embryophyta</taxon>
        <taxon>Tracheophyta</taxon>
        <taxon>Spermatophyta</taxon>
        <taxon>Magnoliopsida</taxon>
        <taxon>Liliopsida</taxon>
        <taxon>Zingiberales</taxon>
        <taxon>Zingiberaceae</taxon>
        <taxon>Zingiber</taxon>
    </lineage>
</organism>
<evidence type="ECO:0000313" key="1">
    <source>
        <dbReference type="EMBL" id="KAG6537975.1"/>
    </source>
</evidence>
<evidence type="ECO:0000313" key="2">
    <source>
        <dbReference type="Proteomes" id="UP000734854"/>
    </source>
</evidence>
<dbReference type="EMBL" id="JACMSC010000001">
    <property type="protein sequence ID" value="KAG6537975.1"/>
    <property type="molecule type" value="Genomic_DNA"/>
</dbReference>
<dbReference type="Proteomes" id="UP000734854">
    <property type="component" value="Unassembled WGS sequence"/>
</dbReference>
<name>A0A8J5M9V4_ZINOF</name>
<proteinExistence type="predicted"/>
<comment type="caution">
    <text evidence="1">The sequence shown here is derived from an EMBL/GenBank/DDBJ whole genome shotgun (WGS) entry which is preliminary data.</text>
</comment>
<gene>
    <name evidence="1" type="ORF">ZIOFF_003078</name>
</gene>